<dbReference type="InterPro" id="IPR047198">
    <property type="entry name" value="DDP-like_NUDIX"/>
</dbReference>
<sequence>MSSKRQWLYRQSGVIPVFEDSIVLITTRRSKRWIIPKGVVEKGMTPPDSAAKEAFEEAGLIGSVHDFQIGTFRYRKWGGTCTVQVYPLFVEQVLDEWEEMHMRKRKVVSVREAVKMVQHEELSRIISGFFRHVKGS</sequence>
<feature type="domain" description="Nudix hydrolase" evidence="5">
    <location>
        <begin position="8"/>
        <end position="130"/>
    </location>
</feature>
<accession>B4S719</accession>
<dbReference type="GO" id="GO:0046872">
    <property type="term" value="F:metal ion binding"/>
    <property type="evidence" value="ECO:0007669"/>
    <property type="project" value="UniProtKB-KW"/>
</dbReference>
<dbReference type="GO" id="GO:0005737">
    <property type="term" value="C:cytoplasm"/>
    <property type="evidence" value="ECO:0007669"/>
    <property type="project" value="TreeGrafter"/>
</dbReference>
<dbReference type="PANTHER" id="PTHR12629">
    <property type="entry name" value="DIPHOSPHOINOSITOL POLYPHOSPHATE PHOSPHOHYDROLASE"/>
    <property type="match status" value="1"/>
</dbReference>
<gene>
    <name evidence="6" type="ordered locus">Paes_0810</name>
</gene>
<organism evidence="6 7">
    <name type="scientific">Prosthecochloris aestuarii (strain DSM 271 / SK 413)</name>
    <dbReference type="NCBI Taxonomy" id="290512"/>
    <lineage>
        <taxon>Bacteria</taxon>
        <taxon>Pseudomonadati</taxon>
        <taxon>Chlorobiota</taxon>
        <taxon>Chlorobiia</taxon>
        <taxon>Chlorobiales</taxon>
        <taxon>Chlorobiaceae</taxon>
        <taxon>Prosthecochloris</taxon>
    </lineage>
</organism>
<evidence type="ECO:0000256" key="3">
    <source>
        <dbReference type="ARBA" id="ARBA00022801"/>
    </source>
</evidence>
<dbReference type="SUPFAM" id="SSF55811">
    <property type="entry name" value="Nudix"/>
    <property type="match status" value="1"/>
</dbReference>
<keyword evidence="3 6" id="KW-0378">Hydrolase</keyword>
<dbReference type="RefSeq" id="WP_012505393.1">
    <property type="nucleotide sequence ID" value="NC_011059.1"/>
</dbReference>
<dbReference type="EMBL" id="CP001108">
    <property type="protein sequence ID" value="ACF45856.1"/>
    <property type="molecule type" value="Genomic_DNA"/>
</dbReference>
<dbReference type="STRING" id="290512.Paes_0810"/>
<evidence type="ECO:0000256" key="4">
    <source>
        <dbReference type="ARBA" id="ARBA00022842"/>
    </source>
</evidence>
<protein>
    <submittedName>
        <fullName evidence="6">NUDIX hydrolase</fullName>
    </submittedName>
</protein>
<keyword evidence="4" id="KW-0460">Magnesium</keyword>
<dbReference type="CDD" id="cd04666">
    <property type="entry name" value="NUDIX_DIPP2_like_Nudt4"/>
    <property type="match status" value="1"/>
</dbReference>
<dbReference type="GO" id="GO:0016462">
    <property type="term" value="F:pyrophosphatase activity"/>
    <property type="evidence" value="ECO:0007669"/>
    <property type="project" value="InterPro"/>
</dbReference>
<keyword evidence="2" id="KW-0479">Metal-binding</keyword>
<reference evidence="6" key="1">
    <citation type="submission" date="2008-06" db="EMBL/GenBank/DDBJ databases">
        <title>Complete sequence of chromosome of Prosthecochloris aestuarii DSM 271.</title>
        <authorList>
            <consortium name="US DOE Joint Genome Institute"/>
            <person name="Lucas S."/>
            <person name="Copeland A."/>
            <person name="Lapidus A."/>
            <person name="Glavina del Rio T."/>
            <person name="Dalin E."/>
            <person name="Tice H."/>
            <person name="Bruce D."/>
            <person name="Goodwin L."/>
            <person name="Pitluck S."/>
            <person name="Schmutz J."/>
            <person name="Larimer F."/>
            <person name="Land M."/>
            <person name="Hauser L."/>
            <person name="Kyrpides N."/>
            <person name="Anderson I."/>
            <person name="Liu Z."/>
            <person name="Li T."/>
            <person name="Zhao F."/>
            <person name="Overmann J."/>
            <person name="Bryant D.A."/>
            <person name="Richardson P."/>
        </authorList>
    </citation>
    <scope>NUCLEOTIDE SEQUENCE [LARGE SCALE GENOMIC DNA]</scope>
    <source>
        <strain evidence="6">DSM 271</strain>
    </source>
</reference>
<dbReference type="PANTHER" id="PTHR12629:SF0">
    <property type="entry name" value="DIPHOSPHOINOSITOL-POLYPHOSPHATE DIPHOSPHATASE"/>
    <property type="match status" value="1"/>
</dbReference>
<evidence type="ECO:0000313" key="6">
    <source>
        <dbReference type="EMBL" id="ACF45856.1"/>
    </source>
</evidence>
<dbReference type="eggNOG" id="COG0494">
    <property type="taxonomic scope" value="Bacteria"/>
</dbReference>
<dbReference type="Gene3D" id="3.90.79.10">
    <property type="entry name" value="Nucleoside Triphosphate Pyrophosphohydrolase"/>
    <property type="match status" value="1"/>
</dbReference>
<evidence type="ECO:0000256" key="1">
    <source>
        <dbReference type="ARBA" id="ARBA00001946"/>
    </source>
</evidence>
<dbReference type="HOGENOM" id="CLU_037162_8_1_10"/>
<dbReference type="PROSITE" id="PS51462">
    <property type="entry name" value="NUDIX"/>
    <property type="match status" value="1"/>
</dbReference>
<dbReference type="Proteomes" id="UP000002725">
    <property type="component" value="Chromosome"/>
</dbReference>
<name>B4S719_PROA2</name>
<dbReference type="InterPro" id="IPR015797">
    <property type="entry name" value="NUDIX_hydrolase-like_dom_sf"/>
</dbReference>
<evidence type="ECO:0000259" key="5">
    <source>
        <dbReference type="PROSITE" id="PS51462"/>
    </source>
</evidence>
<evidence type="ECO:0000256" key="2">
    <source>
        <dbReference type="ARBA" id="ARBA00022723"/>
    </source>
</evidence>
<dbReference type="KEGG" id="paa:Paes_0810"/>
<dbReference type="Pfam" id="PF00293">
    <property type="entry name" value="NUDIX"/>
    <property type="match status" value="1"/>
</dbReference>
<keyword evidence="7" id="KW-1185">Reference proteome</keyword>
<comment type="cofactor">
    <cofactor evidence="1">
        <name>Mg(2+)</name>
        <dbReference type="ChEBI" id="CHEBI:18420"/>
    </cofactor>
</comment>
<dbReference type="InterPro" id="IPR000086">
    <property type="entry name" value="NUDIX_hydrolase_dom"/>
</dbReference>
<proteinExistence type="predicted"/>
<dbReference type="AlphaFoldDB" id="B4S719"/>
<evidence type="ECO:0000313" key="7">
    <source>
        <dbReference type="Proteomes" id="UP000002725"/>
    </source>
</evidence>